<keyword evidence="5" id="KW-0963">Cytoplasm</keyword>
<gene>
    <name evidence="8" type="ORF">JRO89_XS04G0154100</name>
</gene>
<comment type="similarity">
    <text evidence="3">Belongs to the exportin family.</text>
</comment>
<evidence type="ECO:0000256" key="1">
    <source>
        <dbReference type="ARBA" id="ARBA00004123"/>
    </source>
</evidence>
<keyword evidence="4" id="KW-0813">Transport</keyword>
<evidence type="ECO:0000256" key="5">
    <source>
        <dbReference type="ARBA" id="ARBA00022490"/>
    </source>
</evidence>
<dbReference type="PANTHER" id="PTHR12596:SF1">
    <property type="entry name" value="EXPORTIN-4"/>
    <property type="match status" value="1"/>
</dbReference>
<keyword evidence="7" id="KW-0539">Nucleus</keyword>
<sequence length="157" mass="17246">MIKMQGYSDGGGDADLAKIQSTMHTIELACSSIQMHVNPSAAEATILSLCQSPQPYKACQYILGWKDCLQKLSRKILIGEEIPDGLLLMQKMANARFQAAAAIRDAAMREWAFLTADDKRNLVSFCLCFVMQHASSPEGYVLAKVSSVAAQVMKRGW</sequence>
<accession>A0ABQ8I5I2</accession>
<proteinExistence type="inferred from homology"/>
<evidence type="ECO:0000313" key="8">
    <source>
        <dbReference type="EMBL" id="KAH7571841.1"/>
    </source>
</evidence>
<dbReference type="EMBL" id="JAFEMO010000004">
    <property type="protein sequence ID" value="KAH7571841.1"/>
    <property type="molecule type" value="Genomic_DNA"/>
</dbReference>
<organism evidence="8 9">
    <name type="scientific">Xanthoceras sorbifolium</name>
    <dbReference type="NCBI Taxonomy" id="99658"/>
    <lineage>
        <taxon>Eukaryota</taxon>
        <taxon>Viridiplantae</taxon>
        <taxon>Streptophyta</taxon>
        <taxon>Embryophyta</taxon>
        <taxon>Tracheophyta</taxon>
        <taxon>Spermatophyta</taxon>
        <taxon>Magnoliopsida</taxon>
        <taxon>eudicotyledons</taxon>
        <taxon>Gunneridae</taxon>
        <taxon>Pentapetalae</taxon>
        <taxon>rosids</taxon>
        <taxon>malvids</taxon>
        <taxon>Sapindales</taxon>
        <taxon>Sapindaceae</taxon>
        <taxon>Xanthoceroideae</taxon>
        <taxon>Xanthoceras</taxon>
    </lineage>
</organism>
<evidence type="ECO:0000256" key="3">
    <source>
        <dbReference type="ARBA" id="ARBA00009466"/>
    </source>
</evidence>
<evidence type="ECO:0000256" key="6">
    <source>
        <dbReference type="ARBA" id="ARBA00022927"/>
    </source>
</evidence>
<name>A0ABQ8I5I2_9ROSI</name>
<comment type="subcellular location">
    <subcellularLocation>
        <location evidence="2">Cytoplasm</location>
    </subcellularLocation>
    <subcellularLocation>
        <location evidence="1">Nucleus</location>
    </subcellularLocation>
</comment>
<reference evidence="8 9" key="1">
    <citation type="submission" date="2021-02" db="EMBL/GenBank/DDBJ databases">
        <title>Plant Genome Project.</title>
        <authorList>
            <person name="Zhang R.-G."/>
        </authorList>
    </citation>
    <scope>NUCLEOTIDE SEQUENCE [LARGE SCALE GENOMIC DNA]</scope>
    <source>
        <tissue evidence="8">Leaves</tissue>
    </source>
</reference>
<dbReference type="InterPro" id="IPR044189">
    <property type="entry name" value="XPO4/7-like"/>
</dbReference>
<dbReference type="Proteomes" id="UP000827721">
    <property type="component" value="Unassembled WGS sequence"/>
</dbReference>
<dbReference type="Gene3D" id="1.25.10.10">
    <property type="entry name" value="Leucine-rich Repeat Variant"/>
    <property type="match status" value="1"/>
</dbReference>
<evidence type="ECO:0000256" key="2">
    <source>
        <dbReference type="ARBA" id="ARBA00004496"/>
    </source>
</evidence>
<comment type="caution">
    <text evidence="8">The sequence shown here is derived from an EMBL/GenBank/DDBJ whole genome shotgun (WGS) entry which is preliminary data.</text>
</comment>
<evidence type="ECO:0000313" key="9">
    <source>
        <dbReference type="Proteomes" id="UP000827721"/>
    </source>
</evidence>
<dbReference type="InterPro" id="IPR011989">
    <property type="entry name" value="ARM-like"/>
</dbReference>
<protein>
    <submittedName>
        <fullName evidence="8">Uncharacterized protein</fullName>
    </submittedName>
</protein>
<dbReference type="PANTHER" id="PTHR12596">
    <property type="entry name" value="EXPORTIN 4,7-RELATED"/>
    <property type="match status" value="1"/>
</dbReference>
<evidence type="ECO:0000256" key="4">
    <source>
        <dbReference type="ARBA" id="ARBA00022448"/>
    </source>
</evidence>
<evidence type="ECO:0000256" key="7">
    <source>
        <dbReference type="ARBA" id="ARBA00023242"/>
    </source>
</evidence>
<keyword evidence="6" id="KW-0653">Protein transport</keyword>
<keyword evidence="9" id="KW-1185">Reference proteome</keyword>